<name>A0A2P8CF12_9ACTN</name>
<organism evidence="6 7">
    <name type="scientific">Murinocardiopsis flavida</name>
    <dbReference type="NCBI Taxonomy" id="645275"/>
    <lineage>
        <taxon>Bacteria</taxon>
        <taxon>Bacillati</taxon>
        <taxon>Actinomycetota</taxon>
        <taxon>Actinomycetes</taxon>
        <taxon>Streptosporangiales</taxon>
        <taxon>Nocardiopsidaceae</taxon>
        <taxon>Murinocardiopsis</taxon>
    </lineage>
</organism>
<evidence type="ECO:0000313" key="6">
    <source>
        <dbReference type="EMBL" id="PSK83564.1"/>
    </source>
</evidence>
<proteinExistence type="inferred from homology"/>
<dbReference type="AlphaFoldDB" id="A0A2P8CF12"/>
<comment type="similarity">
    <text evidence="1">Belongs to the Gfo/Idh/MocA family.</text>
</comment>
<feature type="compositionally biased region" description="Basic and acidic residues" evidence="3">
    <location>
        <begin position="320"/>
        <end position="339"/>
    </location>
</feature>
<feature type="domain" description="GFO/IDH/MocA-like oxidoreductase" evidence="5">
    <location>
        <begin position="129"/>
        <end position="244"/>
    </location>
</feature>
<dbReference type="GO" id="GO:0016491">
    <property type="term" value="F:oxidoreductase activity"/>
    <property type="evidence" value="ECO:0007669"/>
    <property type="project" value="UniProtKB-KW"/>
</dbReference>
<dbReference type="InterPro" id="IPR000683">
    <property type="entry name" value="Gfo/Idh/MocA-like_OxRdtase_N"/>
</dbReference>
<evidence type="ECO:0000259" key="4">
    <source>
        <dbReference type="Pfam" id="PF01408"/>
    </source>
</evidence>
<dbReference type="InterPro" id="IPR055170">
    <property type="entry name" value="GFO_IDH_MocA-like_dom"/>
</dbReference>
<dbReference type="Gene3D" id="3.40.50.720">
    <property type="entry name" value="NAD(P)-binding Rossmann-like Domain"/>
    <property type="match status" value="1"/>
</dbReference>
<evidence type="ECO:0000256" key="1">
    <source>
        <dbReference type="ARBA" id="ARBA00010928"/>
    </source>
</evidence>
<dbReference type="Pfam" id="PF22725">
    <property type="entry name" value="GFO_IDH_MocA_C3"/>
    <property type="match status" value="1"/>
</dbReference>
<dbReference type="GO" id="GO:0000166">
    <property type="term" value="F:nucleotide binding"/>
    <property type="evidence" value="ECO:0007669"/>
    <property type="project" value="InterPro"/>
</dbReference>
<dbReference type="SUPFAM" id="SSF51735">
    <property type="entry name" value="NAD(P)-binding Rossmann-fold domains"/>
    <property type="match status" value="1"/>
</dbReference>
<dbReference type="InterPro" id="IPR036291">
    <property type="entry name" value="NAD(P)-bd_dom_sf"/>
</dbReference>
<evidence type="ECO:0000313" key="7">
    <source>
        <dbReference type="Proteomes" id="UP000240542"/>
    </source>
</evidence>
<dbReference type="SUPFAM" id="SSF55347">
    <property type="entry name" value="Glyceraldehyde-3-phosphate dehydrogenase-like, C-terminal domain"/>
    <property type="match status" value="1"/>
</dbReference>
<dbReference type="PANTHER" id="PTHR22604">
    <property type="entry name" value="OXIDOREDUCTASES"/>
    <property type="match status" value="1"/>
</dbReference>
<accession>A0A2P8CF12</accession>
<comment type="caution">
    <text evidence="6">The sequence shown here is derived from an EMBL/GenBank/DDBJ whole genome shotgun (WGS) entry which is preliminary data.</text>
</comment>
<sequence length="339" mass="36238">MQWGVLGAGRIARSFIAGLRAVEDAELAAVGSRSAATARAFADEFAIPRAHGGYRELAEDPDVDVVYVATPHPFHHAATLLCLEAGKHVLCEKPLAINAAETAEMIAAARRCDRFLMEAMWTRFSPAMREVARVVADGEIGEVRMLTADFGGYRAFDPADRAYAPELGGGALLDLGIYPLALASQFLGPITAITAQATLAPTGVDARAGLVVTGAGGGIGSLACALDAEQATRAVVSGTKGRVEIEHFYNADAFTLHLTGRETREFTFPRQVNGYEYEAAEVTRLVREDERESSLMPLDETLSIARLLDEARRQVGVRYPGEDRPAAVGTHRGDASGRP</sequence>
<dbReference type="EMBL" id="PYGA01000040">
    <property type="protein sequence ID" value="PSK83564.1"/>
    <property type="molecule type" value="Genomic_DNA"/>
</dbReference>
<gene>
    <name evidence="6" type="ORF">CLV63_14016</name>
</gene>
<evidence type="ECO:0000256" key="2">
    <source>
        <dbReference type="ARBA" id="ARBA00023002"/>
    </source>
</evidence>
<keyword evidence="2" id="KW-0560">Oxidoreductase</keyword>
<evidence type="ECO:0000256" key="3">
    <source>
        <dbReference type="SAM" id="MobiDB-lite"/>
    </source>
</evidence>
<protein>
    <submittedName>
        <fullName evidence="6">Putative dehydrogenase</fullName>
    </submittedName>
</protein>
<feature type="region of interest" description="Disordered" evidence="3">
    <location>
        <begin position="319"/>
        <end position="339"/>
    </location>
</feature>
<reference evidence="6 7" key="1">
    <citation type="submission" date="2018-03" db="EMBL/GenBank/DDBJ databases">
        <title>Genomic Encyclopedia of Archaeal and Bacterial Type Strains, Phase II (KMG-II): from individual species to whole genera.</title>
        <authorList>
            <person name="Goeker M."/>
        </authorList>
    </citation>
    <scope>NUCLEOTIDE SEQUENCE [LARGE SCALE GENOMIC DNA]</scope>
    <source>
        <strain evidence="6 7">DSM 45312</strain>
    </source>
</reference>
<keyword evidence="7" id="KW-1185">Reference proteome</keyword>
<dbReference type="Gene3D" id="3.30.360.10">
    <property type="entry name" value="Dihydrodipicolinate Reductase, domain 2"/>
    <property type="match status" value="1"/>
</dbReference>
<evidence type="ECO:0000259" key="5">
    <source>
        <dbReference type="Pfam" id="PF22725"/>
    </source>
</evidence>
<feature type="domain" description="Gfo/Idh/MocA-like oxidoreductase N-terminal" evidence="4">
    <location>
        <begin position="2"/>
        <end position="117"/>
    </location>
</feature>
<dbReference type="Proteomes" id="UP000240542">
    <property type="component" value="Unassembled WGS sequence"/>
</dbReference>
<dbReference type="InterPro" id="IPR050984">
    <property type="entry name" value="Gfo/Idh/MocA_domain"/>
</dbReference>
<dbReference type="Pfam" id="PF01408">
    <property type="entry name" value="GFO_IDH_MocA"/>
    <property type="match status" value="1"/>
</dbReference>
<dbReference type="PANTHER" id="PTHR22604:SF105">
    <property type="entry name" value="TRANS-1,2-DIHYDROBENZENE-1,2-DIOL DEHYDROGENASE"/>
    <property type="match status" value="1"/>
</dbReference>